<keyword evidence="5 6" id="KW-0472">Membrane</keyword>
<evidence type="ECO:0000259" key="7">
    <source>
        <dbReference type="PROSITE" id="PS50850"/>
    </source>
</evidence>
<dbReference type="InterPro" id="IPR005828">
    <property type="entry name" value="MFS_sugar_transport-like"/>
</dbReference>
<proteinExistence type="predicted"/>
<feature type="transmembrane region" description="Helical" evidence="6">
    <location>
        <begin position="279"/>
        <end position="302"/>
    </location>
</feature>
<comment type="subcellular location">
    <subcellularLocation>
        <location evidence="1">Membrane</location>
        <topology evidence="1">Multi-pass membrane protein</topology>
    </subcellularLocation>
</comment>
<dbReference type="GO" id="GO:0016020">
    <property type="term" value="C:membrane"/>
    <property type="evidence" value="ECO:0007669"/>
    <property type="project" value="UniProtKB-SubCell"/>
</dbReference>
<evidence type="ECO:0000313" key="9">
    <source>
        <dbReference type="Proteomes" id="UP000187209"/>
    </source>
</evidence>
<feature type="transmembrane region" description="Helical" evidence="6">
    <location>
        <begin position="371"/>
        <end position="393"/>
    </location>
</feature>
<evidence type="ECO:0000313" key="8">
    <source>
        <dbReference type="EMBL" id="OMJ78519.1"/>
    </source>
</evidence>
<feature type="transmembrane region" description="Helical" evidence="6">
    <location>
        <begin position="110"/>
        <end position="132"/>
    </location>
</feature>
<sequence>MSKAQQISEIIEKIGWGKYNIYLFMIIALTCMLIYYGTALGSITAKEAAKDWGMSKFAMSQLGTAQLGGLFIGSFIWGYIANHYGRIMVLRLCLIISIITFLAYTFSVDYYMAISIIFFQGFGFAGMLSTAPPTYYECCPPRKAWTMVLVSWSLCFGLILGYFVAFITVIAGDSGIGRWRWVSGVGCVLSILALIGSRWLLESPRYLDLKGQGAKARDVLKEIARWNKSYDLPQMETPIITYNSNVQEDEELEIEELIKPAEKVEFKELFCIHHIKKSIALAAIGFFGDIGYFGLIEFMPFFLNNIPNKITDDASVYGIIILQFSIGSLGILLSSKLVDTRLGRKWTIIISYLSCGVFVFLFFIANSYWMILVSTILIYFFNYIAFSAFFLIVPENYPTNIRALGQAWVNAASKFGGVLSPFTLGFLIEAPHGVLIGIFVIALSFGVIGIFGLLVKETRGRGMDAVSLSDTIKD</sequence>
<feature type="transmembrane region" description="Helical" evidence="6">
    <location>
        <begin position="181"/>
        <end position="201"/>
    </location>
</feature>
<dbReference type="Proteomes" id="UP000187209">
    <property type="component" value="Unassembled WGS sequence"/>
</dbReference>
<accession>A0A1R2BNW9</accession>
<dbReference type="Gene3D" id="1.20.1250.20">
    <property type="entry name" value="MFS general substrate transporter like domains"/>
    <property type="match status" value="1"/>
</dbReference>
<keyword evidence="3 6" id="KW-0812">Transmembrane</keyword>
<feature type="domain" description="Major facilitator superfamily (MFS) profile" evidence="7">
    <location>
        <begin position="23"/>
        <end position="461"/>
    </location>
</feature>
<dbReference type="SUPFAM" id="SSF103473">
    <property type="entry name" value="MFS general substrate transporter"/>
    <property type="match status" value="1"/>
</dbReference>
<dbReference type="InterPro" id="IPR036259">
    <property type="entry name" value="MFS_trans_sf"/>
</dbReference>
<reference evidence="8 9" key="1">
    <citation type="submission" date="2016-11" db="EMBL/GenBank/DDBJ databases">
        <title>The macronuclear genome of Stentor coeruleus: a giant cell with tiny introns.</title>
        <authorList>
            <person name="Slabodnick M."/>
            <person name="Ruby J.G."/>
            <person name="Reiff S.B."/>
            <person name="Swart E.C."/>
            <person name="Gosai S."/>
            <person name="Prabakaran S."/>
            <person name="Witkowska E."/>
            <person name="Larue G.E."/>
            <person name="Fisher S."/>
            <person name="Freeman R.M."/>
            <person name="Gunawardena J."/>
            <person name="Chu W."/>
            <person name="Stover N.A."/>
            <person name="Gregory B.D."/>
            <person name="Nowacki M."/>
            <person name="Derisi J."/>
            <person name="Roy S.W."/>
            <person name="Marshall W.F."/>
            <person name="Sood P."/>
        </authorList>
    </citation>
    <scope>NUCLEOTIDE SEQUENCE [LARGE SCALE GENOMIC DNA]</scope>
    <source>
        <strain evidence="8">WM001</strain>
    </source>
</reference>
<dbReference type="InterPro" id="IPR020846">
    <property type="entry name" value="MFS_dom"/>
</dbReference>
<protein>
    <recommendedName>
        <fullName evidence="7">Major facilitator superfamily (MFS) profile domain-containing protein</fullName>
    </recommendedName>
</protein>
<dbReference type="PANTHER" id="PTHR23511:SF34">
    <property type="entry name" value="SYNAPTIC VESICLE GLYCOPROTEIN 2"/>
    <property type="match status" value="1"/>
</dbReference>
<evidence type="ECO:0000256" key="4">
    <source>
        <dbReference type="ARBA" id="ARBA00022989"/>
    </source>
</evidence>
<dbReference type="EMBL" id="MPUH01000517">
    <property type="protein sequence ID" value="OMJ78519.1"/>
    <property type="molecule type" value="Genomic_DNA"/>
</dbReference>
<dbReference type="AlphaFoldDB" id="A0A1R2BNW9"/>
<evidence type="ECO:0000256" key="1">
    <source>
        <dbReference type="ARBA" id="ARBA00004141"/>
    </source>
</evidence>
<gene>
    <name evidence="8" type="ORF">SteCoe_21622</name>
</gene>
<feature type="transmembrane region" description="Helical" evidence="6">
    <location>
        <begin position="405"/>
        <end position="428"/>
    </location>
</feature>
<dbReference type="GO" id="GO:0022857">
    <property type="term" value="F:transmembrane transporter activity"/>
    <property type="evidence" value="ECO:0007669"/>
    <property type="project" value="InterPro"/>
</dbReference>
<feature type="transmembrane region" description="Helical" evidence="6">
    <location>
        <begin position="87"/>
        <end position="104"/>
    </location>
</feature>
<feature type="transmembrane region" description="Helical" evidence="6">
    <location>
        <begin position="21"/>
        <end position="38"/>
    </location>
</feature>
<dbReference type="Pfam" id="PF00083">
    <property type="entry name" value="Sugar_tr"/>
    <property type="match status" value="1"/>
</dbReference>
<keyword evidence="2" id="KW-0813">Transport</keyword>
<feature type="transmembrane region" description="Helical" evidence="6">
    <location>
        <begin position="144"/>
        <end position="169"/>
    </location>
</feature>
<organism evidence="8 9">
    <name type="scientific">Stentor coeruleus</name>
    <dbReference type="NCBI Taxonomy" id="5963"/>
    <lineage>
        <taxon>Eukaryota</taxon>
        <taxon>Sar</taxon>
        <taxon>Alveolata</taxon>
        <taxon>Ciliophora</taxon>
        <taxon>Postciliodesmatophora</taxon>
        <taxon>Heterotrichea</taxon>
        <taxon>Heterotrichida</taxon>
        <taxon>Stentoridae</taxon>
        <taxon>Stentor</taxon>
    </lineage>
</organism>
<evidence type="ECO:0000256" key="3">
    <source>
        <dbReference type="ARBA" id="ARBA00022692"/>
    </source>
</evidence>
<dbReference type="PANTHER" id="PTHR23511">
    <property type="entry name" value="SYNAPTIC VESICLE GLYCOPROTEIN 2"/>
    <property type="match status" value="1"/>
</dbReference>
<feature type="transmembrane region" description="Helical" evidence="6">
    <location>
        <begin position="434"/>
        <end position="455"/>
    </location>
</feature>
<feature type="transmembrane region" description="Helical" evidence="6">
    <location>
        <begin position="314"/>
        <end position="334"/>
    </location>
</feature>
<evidence type="ECO:0000256" key="2">
    <source>
        <dbReference type="ARBA" id="ARBA00022448"/>
    </source>
</evidence>
<feature type="transmembrane region" description="Helical" evidence="6">
    <location>
        <begin position="346"/>
        <end position="365"/>
    </location>
</feature>
<evidence type="ECO:0000256" key="6">
    <source>
        <dbReference type="SAM" id="Phobius"/>
    </source>
</evidence>
<evidence type="ECO:0000256" key="5">
    <source>
        <dbReference type="ARBA" id="ARBA00023136"/>
    </source>
</evidence>
<dbReference type="OrthoDB" id="4139357at2759"/>
<keyword evidence="9" id="KW-1185">Reference proteome</keyword>
<name>A0A1R2BNW9_9CILI</name>
<dbReference type="PROSITE" id="PS50850">
    <property type="entry name" value="MFS"/>
    <property type="match status" value="1"/>
</dbReference>
<feature type="transmembrane region" description="Helical" evidence="6">
    <location>
        <begin position="58"/>
        <end position="80"/>
    </location>
</feature>
<keyword evidence="4 6" id="KW-1133">Transmembrane helix</keyword>
<comment type="caution">
    <text evidence="8">The sequence shown here is derived from an EMBL/GenBank/DDBJ whole genome shotgun (WGS) entry which is preliminary data.</text>
</comment>